<dbReference type="EMBL" id="BMKK01000002">
    <property type="protein sequence ID" value="GGD50062.1"/>
    <property type="molecule type" value="Genomic_DNA"/>
</dbReference>
<reference evidence="1" key="2">
    <citation type="submission" date="2020-09" db="EMBL/GenBank/DDBJ databases">
        <authorList>
            <person name="Sun Q."/>
            <person name="Zhou Y."/>
        </authorList>
    </citation>
    <scope>NUCLEOTIDE SEQUENCE</scope>
    <source>
        <strain evidence="1">CGMCC 1.15958</strain>
    </source>
</reference>
<evidence type="ECO:0000313" key="2">
    <source>
        <dbReference type="Proteomes" id="UP000609064"/>
    </source>
</evidence>
<comment type="caution">
    <text evidence="1">The sequence shown here is derived from an EMBL/GenBank/DDBJ whole genome shotgun (WGS) entry which is preliminary data.</text>
</comment>
<keyword evidence="2" id="KW-1185">Reference proteome</keyword>
<dbReference type="AlphaFoldDB" id="A0A916YKH5"/>
<gene>
    <name evidence="1" type="ORF">GCM10011514_12820</name>
</gene>
<name>A0A916YKH5_9BACT</name>
<reference evidence="1" key="1">
    <citation type="journal article" date="2014" name="Int. J. Syst. Evol. Microbiol.">
        <title>Complete genome sequence of Corynebacterium casei LMG S-19264T (=DSM 44701T), isolated from a smear-ripened cheese.</title>
        <authorList>
            <consortium name="US DOE Joint Genome Institute (JGI-PGF)"/>
            <person name="Walter F."/>
            <person name="Albersmeier A."/>
            <person name="Kalinowski J."/>
            <person name="Ruckert C."/>
        </authorList>
    </citation>
    <scope>NUCLEOTIDE SEQUENCE</scope>
    <source>
        <strain evidence="1">CGMCC 1.15958</strain>
    </source>
</reference>
<evidence type="ECO:0000313" key="1">
    <source>
        <dbReference type="EMBL" id="GGD50062.1"/>
    </source>
</evidence>
<accession>A0A916YKH5</accession>
<proteinExistence type="predicted"/>
<dbReference type="Proteomes" id="UP000609064">
    <property type="component" value="Unassembled WGS sequence"/>
</dbReference>
<sequence>MKISVLQSDNDLKIYKYHFLSYIWAKLSKSNQFNERTLTISTNLFLLLGDILPVGQGYFFELSYRRHKTTHA</sequence>
<protein>
    <submittedName>
        <fullName evidence="1">Uncharacterized protein</fullName>
    </submittedName>
</protein>
<organism evidence="1 2">
    <name type="scientific">Emticicia aquatilis</name>
    <dbReference type="NCBI Taxonomy" id="1537369"/>
    <lineage>
        <taxon>Bacteria</taxon>
        <taxon>Pseudomonadati</taxon>
        <taxon>Bacteroidota</taxon>
        <taxon>Cytophagia</taxon>
        <taxon>Cytophagales</taxon>
        <taxon>Leadbetterellaceae</taxon>
        <taxon>Emticicia</taxon>
    </lineage>
</organism>